<feature type="transmembrane region" description="Helical" evidence="2">
    <location>
        <begin position="54"/>
        <end position="74"/>
    </location>
</feature>
<dbReference type="CDD" id="cd05237">
    <property type="entry name" value="UDP_invert_4-6DH_SDR_e"/>
    <property type="match status" value="1"/>
</dbReference>
<evidence type="ECO:0000256" key="2">
    <source>
        <dbReference type="SAM" id="Phobius"/>
    </source>
</evidence>
<dbReference type="SUPFAM" id="SSF51735">
    <property type="entry name" value="NAD(P)-binding Rossmann-fold domains"/>
    <property type="match status" value="2"/>
</dbReference>
<sequence>MSINEIPQFPRWFTKIQRTRTGLSLLLQAAISAVALLCAWTLRFEFALPNQRLLWVSVPILVFLRIAAIYRFNLDHGYWRFSGISDALNIAKAVTVSSFCFMLVLRYGFQLTAFPISIYLLEPLLSAFGLGASRVAVRSVLVKLEASQGRKRHSRVVIVGAGFAGQMLLRELLTSRASHVAVALVDDDSSKRGALVHGTRVEGAIKNLPTIAAKHRADEVLIAVPSATRDQMFRIVEACHAARVPYRTVPSLNDLVAGKVAISELREIDLEDLLGREPVHLENEPVRKSIAGRVVMVTGAAGSIGSELSSQILSFGPAMLICVDHDETALFNLEHRLAVQETSSRLLYFVDDVGDSERMRHLLLHNEVDFIFHAAAYKHVPMMERNPRKALRNNVFALRHFVEAAEESGVEAFVLISSDKAVNPTNVMGCTKRIGELILSANRNRRMRCVSVRFGNVLGSQGSVVPIFQQQLREHKPLTITHPEITRFFMTVSEAVSLVLQAFTIGTHGDILVLDMGRQISIVRMAKALIHLSGFSEEEVPIKYTGLRPGEKLYEELFYDSEVRIATERSKVLRTKGKILSWAELDRRLRTLEWKLGEANEDQLRRLMAEIVPEYSITPNEQRPLPASVPIASSVHGRHAAAGLD</sequence>
<dbReference type="Pfam" id="PF13727">
    <property type="entry name" value="CoA_binding_3"/>
    <property type="match status" value="1"/>
</dbReference>
<evidence type="ECO:0000259" key="3">
    <source>
        <dbReference type="Pfam" id="PF02719"/>
    </source>
</evidence>
<dbReference type="PANTHER" id="PTHR43318:SF1">
    <property type="entry name" value="POLYSACCHARIDE BIOSYNTHESIS PROTEIN EPSC-RELATED"/>
    <property type="match status" value="1"/>
</dbReference>
<keyword evidence="2" id="KW-0812">Transmembrane</keyword>
<proteinExistence type="inferred from homology"/>
<dbReference type="PANTHER" id="PTHR43318">
    <property type="entry name" value="UDP-N-ACETYLGLUCOSAMINE 4,6-DEHYDRATASE"/>
    <property type="match status" value="1"/>
</dbReference>
<evidence type="ECO:0000313" key="5">
    <source>
        <dbReference type="Proteomes" id="UP000002432"/>
    </source>
</evidence>
<dbReference type="EMBL" id="CP000360">
    <property type="protein sequence ID" value="ABF42816.1"/>
    <property type="molecule type" value="Genomic_DNA"/>
</dbReference>
<evidence type="ECO:0000313" key="4">
    <source>
        <dbReference type="EMBL" id="ABF42816.1"/>
    </source>
</evidence>
<reference evidence="4 5" key="1">
    <citation type="journal article" date="2009" name="Appl. Environ. Microbiol.">
        <title>Three genomes from the phylum Acidobacteria provide insight into the lifestyles of these microorganisms in soils.</title>
        <authorList>
            <person name="Ward N.L."/>
            <person name="Challacombe J.F."/>
            <person name="Janssen P.H."/>
            <person name="Henrissat B."/>
            <person name="Coutinho P.M."/>
            <person name="Wu M."/>
            <person name="Xie G."/>
            <person name="Haft D.H."/>
            <person name="Sait M."/>
            <person name="Badger J."/>
            <person name="Barabote R.D."/>
            <person name="Bradley B."/>
            <person name="Brettin T.S."/>
            <person name="Brinkac L.M."/>
            <person name="Bruce D."/>
            <person name="Creasy T."/>
            <person name="Daugherty S.C."/>
            <person name="Davidsen T.M."/>
            <person name="DeBoy R.T."/>
            <person name="Detter J.C."/>
            <person name="Dodson R.J."/>
            <person name="Durkin A.S."/>
            <person name="Ganapathy A."/>
            <person name="Gwinn-Giglio M."/>
            <person name="Han C.S."/>
            <person name="Khouri H."/>
            <person name="Kiss H."/>
            <person name="Kothari S.P."/>
            <person name="Madupu R."/>
            <person name="Nelson K.E."/>
            <person name="Nelson W.C."/>
            <person name="Paulsen I."/>
            <person name="Penn K."/>
            <person name="Ren Q."/>
            <person name="Rosovitz M.J."/>
            <person name="Selengut J.D."/>
            <person name="Shrivastava S."/>
            <person name="Sullivan S.A."/>
            <person name="Tapia R."/>
            <person name="Thompson L.S."/>
            <person name="Watkins K.L."/>
            <person name="Yang Q."/>
            <person name="Yu C."/>
            <person name="Zafar N."/>
            <person name="Zhou L."/>
            <person name="Kuske C.R."/>
        </authorList>
    </citation>
    <scope>NUCLEOTIDE SEQUENCE [LARGE SCALE GENOMIC DNA]</scope>
    <source>
        <strain evidence="4 5">Ellin345</strain>
    </source>
</reference>
<keyword evidence="2" id="KW-1133">Transmembrane helix</keyword>
<dbReference type="InterPro" id="IPR003869">
    <property type="entry name" value="Polysac_CapD-like"/>
</dbReference>
<dbReference type="eggNOG" id="COG1086">
    <property type="taxonomic scope" value="Bacteria"/>
</dbReference>
<dbReference type="Proteomes" id="UP000002432">
    <property type="component" value="Chromosome"/>
</dbReference>
<dbReference type="Gene3D" id="3.40.50.720">
    <property type="entry name" value="NAD(P)-binding Rossmann-like Domain"/>
    <property type="match status" value="2"/>
</dbReference>
<dbReference type="STRING" id="204669.Acid345_3816"/>
<dbReference type="InterPro" id="IPR051203">
    <property type="entry name" value="Polysaccharide_Synthase-Rel"/>
</dbReference>
<evidence type="ECO:0000256" key="1">
    <source>
        <dbReference type="ARBA" id="ARBA00007430"/>
    </source>
</evidence>
<dbReference type="KEGG" id="aba:Acid345_3816"/>
<dbReference type="AlphaFoldDB" id="Q1IJY4"/>
<protein>
    <submittedName>
        <fullName evidence="4">Polysaccharide biosynthesis protein CapD</fullName>
    </submittedName>
</protein>
<feature type="domain" description="Polysaccharide biosynthesis protein CapD-like" evidence="3">
    <location>
        <begin position="295"/>
        <end position="575"/>
    </location>
</feature>
<name>Q1IJY4_KORVE</name>
<feature type="transmembrane region" description="Helical" evidence="2">
    <location>
        <begin position="21"/>
        <end position="42"/>
    </location>
</feature>
<keyword evidence="5" id="KW-1185">Reference proteome</keyword>
<gene>
    <name evidence="4" type="ordered locus">Acid345_3816</name>
</gene>
<feature type="transmembrane region" description="Helical" evidence="2">
    <location>
        <begin position="86"/>
        <end position="105"/>
    </location>
</feature>
<accession>Q1IJY4</accession>
<dbReference type="EnsemblBacteria" id="ABF42816">
    <property type="protein sequence ID" value="ABF42816"/>
    <property type="gene ID" value="Acid345_3816"/>
</dbReference>
<organism evidence="4 5">
    <name type="scientific">Koribacter versatilis (strain Ellin345)</name>
    <dbReference type="NCBI Taxonomy" id="204669"/>
    <lineage>
        <taxon>Bacteria</taxon>
        <taxon>Pseudomonadati</taxon>
        <taxon>Acidobacteriota</taxon>
        <taxon>Terriglobia</taxon>
        <taxon>Terriglobales</taxon>
        <taxon>Candidatus Korobacteraceae</taxon>
        <taxon>Candidatus Korobacter</taxon>
    </lineage>
</organism>
<comment type="similarity">
    <text evidence="1">Belongs to the polysaccharide synthase family.</text>
</comment>
<dbReference type="HOGENOM" id="CLU_013560_5_0_0"/>
<dbReference type="Pfam" id="PF02719">
    <property type="entry name" value="Polysacc_synt_2"/>
    <property type="match status" value="1"/>
</dbReference>
<dbReference type="InterPro" id="IPR036291">
    <property type="entry name" value="NAD(P)-bd_dom_sf"/>
</dbReference>
<keyword evidence="2" id="KW-0472">Membrane</keyword>